<dbReference type="Proteomes" id="UP000216020">
    <property type="component" value="Unassembled WGS sequence"/>
</dbReference>
<evidence type="ECO:0000313" key="2">
    <source>
        <dbReference type="Proteomes" id="UP000216020"/>
    </source>
</evidence>
<dbReference type="Pfam" id="PF06821">
    <property type="entry name" value="Ser_hydrolase"/>
    <property type="match status" value="1"/>
</dbReference>
<dbReference type="OrthoDB" id="9804993at2"/>
<dbReference type="AlphaFoldDB" id="A0A261SCP3"/>
<gene>
    <name evidence="1" type="ORF">CAL29_15720</name>
</gene>
<dbReference type="SUPFAM" id="SSF53474">
    <property type="entry name" value="alpha/beta-Hydrolases"/>
    <property type="match status" value="1"/>
</dbReference>
<comment type="caution">
    <text evidence="1">The sequence shown here is derived from an EMBL/GenBank/DDBJ whole genome shotgun (WGS) entry which is preliminary data.</text>
</comment>
<name>A0A261SCP3_9BORD</name>
<dbReference type="Gene3D" id="3.40.50.1820">
    <property type="entry name" value="alpha/beta hydrolase"/>
    <property type="match status" value="1"/>
</dbReference>
<keyword evidence="1" id="KW-0378">Hydrolase</keyword>
<dbReference type="EMBL" id="NEVM01000002">
    <property type="protein sequence ID" value="OZI35116.1"/>
    <property type="molecule type" value="Genomic_DNA"/>
</dbReference>
<reference evidence="2" key="1">
    <citation type="submission" date="2017-05" db="EMBL/GenBank/DDBJ databases">
        <title>Complete and WGS of Bordetella genogroups.</title>
        <authorList>
            <person name="Spilker T."/>
            <person name="Lipuma J."/>
        </authorList>
    </citation>
    <scope>NUCLEOTIDE SEQUENCE [LARGE SCALE GENOMIC DNA]</scope>
    <source>
        <strain evidence="2">AU16122</strain>
    </source>
</reference>
<proteinExistence type="predicted"/>
<keyword evidence="2" id="KW-1185">Reference proteome</keyword>
<protein>
    <submittedName>
        <fullName evidence="1">Alpha/beta hydrolase</fullName>
    </submittedName>
</protein>
<dbReference type="RefSeq" id="WP_094854121.1">
    <property type="nucleotide sequence ID" value="NZ_NEVM01000002.1"/>
</dbReference>
<dbReference type="InterPro" id="IPR010662">
    <property type="entry name" value="RBBP9/YdeN"/>
</dbReference>
<accession>A0A261SCP3</accession>
<evidence type="ECO:0000313" key="1">
    <source>
        <dbReference type="EMBL" id="OZI35116.1"/>
    </source>
</evidence>
<dbReference type="GO" id="GO:0016787">
    <property type="term" value="F:hydrolase activity"/>
    <property type="evidence" value="ECO:0007669"/>
    <property type="project" value="UniProtKB-KW"/>
</dbReference>
<dbReference type="InterPro" id="IPR029058">
    <property type="entry name" value="AB_hydrolase_fold"/>
</dbReference>
<organism evidence="1 2">
    <name type="scientific">Bordetella genomosp. 10</name>
    <dbReference type="NCBI Taxonomy" id="1416804"/>
    <lineage>
        <taxon>Bacteria</taxon>
        <taxon>Pseudomonadati</taxon>
        <taxon>Pseudomonadota</taxon>
        <taxon>Betaproteobacteria</taxon>
        <taxon>Burkholderiales</taxon>
        <taxon>Alcaligenaceae</taxon>
        <taxon>Bordetella</taxon>
    </lineage>
</organism>
<sequence length="198" mass="21532">MRFQPIIVPGWKNSGPGHWQTLWEQSLPHAVRVPQQDWEHPEPHAWISALAATIEASRWPALLIAHSLGCITVAALPVPLRAKVAGALLVAPADIERHGAHPDLARFAPIPRRPLGFQSVVVASDDDPCCGLARAREFAGDWGSRLVVLEGAGHINAESGLENWPQGLKLYGALRRRAVWRIAPPARRIAPVPGYAPS</sequence>